<evidence type="ECO:0000313" key="2">
    <source>
        <dbReference type="EMBL" id="MDZ5456185.1"/>
    </source>
</evidence>
<evidence type="ECO:0000313" key="3">
    <source>
        <dbReference type="Proteomes" id="UP001293718"/>
    </source>
</evidence>
<reference evidence="2 3" key="1">
    <citation type="submission" date="2023-11" db="EMBL/GenBank/DDBJ databases">
        <title>Draft genome of Azohydromonas lata strain H1 (DSM1123), a polyhydroxyalkanoate producer.</title>
        <authorList>
            <person name="Traversa D."/>
            <person name="D'Addabbo P."/>
            <person name="Pazzani C."/>
            <person name="Manzari C."/>
            <person name="Chiara M."/>
            <person name="Scrascia M."/>
        </authorList>
    </citation>
    <scope>NUCLEOTIDE SEQUENCE [LARGE SCALE GENOMIC DNA]</scope>
    <source>
        <strain evidence="2 3">H1</strain>
    </source>
</reference>
<feature type="region of interest" description="Disordered" evidence="1">
    <location>
        <begin position="83"/>
        <end position="105"/>
    </location>
</feature>
<protein>
    <submittedName>
        <fullName evidence="2">Uncharacterized protein</fullName>
    </submittedName>
</protein>
<accession>A0ABU5ICB9</accession>
<name>A0ABU5ICB9_9BURK</name>
<gene>
    <name evidence="2" type="ORF">SM757_06330</name>
</gene>
<dbReference type="EMBL" id="JAXOJX010000006">
    <property type="protein sequence ID" value="MDZ5456185.1"/>
    <property type="molecule type" value="Genomic_DNA"/>
</dbReference>
<keyword evidence="3" id="KW-1185">Reference proteome</keyword>
<comment type="caution">
    <text evidence="2">The sequence shown here is derived from an EMBL/GenBank/DDBJ whole genome shotgun (WGS) entry which is preliminary data.</text>
</comment>
<evidence type="ECO:0000256" key="1">
    <source>
        <dbReference type="SAM" id="MobiDB-lite"/>
    </source>
</evidence>
<dbReference type="Proteomes" id="UP001293718">
    <property type="component" value="Unassembled WGS sequence"/>
</dbReference>
<organism evidence="2 3">
    <name type="scientific">Azohydromonas lata</name>
    <dbReference type="NCBI Taxonomy" id="45677"/>
    <lineage>
        <taxon>Bacteria</taxon>
        <taxon>Pseudomonadati</taxon>
        <taxon>Pseudomonadota</taxon>
        <taxon>Betaproteobacteria</taxon>
        <taxon>Burkholderiales</taxon>
        <taxon>Sphaerotilaceae</taxon>
        <taxon>Azohydromonas</taxon>
    </lineage>
</organism>
<sequence>MRQLSRGSTPRAPLMKTCGVTEPGQALLPAPHSSTGAAAVTFEITGRHAHGRGAGQRGHGAGGLFARGPQPLPARFLAQGLKKTNSSRTPDRQEKINRKAGPRHAHTARACIIGQLKISAVTFSRNQSRVEYQKY</sequence>
<proteinExistence type="predicted"/>
<dbReference type="RefSeq" id="WP_169806048.1">
    <property type="nucleotide sequence ID" value="NZ_JAXOJX010000006.1"/>
</dbReference>